<dbReference type="SUPFAM" id="SSF103473">
    <property type="entry name" value="MFS general substrate transporter"/>
    <property type="match status" value="1"/>
</dbReference>
<dbReference type="Pfam" id="PF00083">
    <property type="entry name" value="Sugar_tr"/>
    <property type="match status" value="1"/>
</dbReference>
<evidence type="ECO:0000256" key="5">
    <source>
        <dbReference type="ARBA" id="ARBA00022989"/>
    </source>
</evidence>
<comment type="similarity">
    <text evidence="2 7">Belongs to the major facilitator superfamily. Sugar transporter (TC 2.A.1.1) family.</text>
</comment>
<proteinExistence type="inferred from homology"/>
<dbReference type="Proteomes" id="UP001610335">
    <property type="component" value="Unassembled WGS sequence"/>
</dbReference>
<evidence type="ECO:0000256" key="6">
    <source>
        <dbReference type="ARBA" id="ARBA00023136"/>
    </source>
</evidence>
<dbReference type="PROSITE" id="PS50850">
    <property type="entry name" value="MFS"/>
    <property type="match status" value="1"/>
</dbReference>
<dbReference type="InterPro" id="IPR005828">
    <property type="entry name" value="MFS_sugar_transport-like"/>
</dbReference>
<feature type="transmembrane region" description="Helical" evidence="8">
    <location>
        <begin position="83"/>
        <end position="101"/>
    </location>
</feature>
<organism evidence="10 11">
    <name type="scientific">Aspergillus cavernicola</name>
    <dbReference type="NCBI Taxonomy" id="176166"/>
    <lineage>
        <taxon>Eukaryota</taxon>
        <taxon>Fungi</taxon>
        <taxon>Dikarya</taxon>
        <taxon>Ascomycota</taxon>
        <taxon>Pezizomycotina</taxon>
        <taxon>Eurotiomycetes</taxon>
        <taxon>Eurotiomycetidae</taxon>
        <taxon>Eurotiales</taxon>
        <taxon>Aspergillaceae</taxon>
        <taxon>Aspergillus</taxon>
        <taxon>Aspergillus subgen. Nidulantes</taxon>
    </lineage>
</organism>
<evidence type="ECO:0000256" key="7">
    <source>
        <dbReference type="RuleBase" id="RU003346"/>
    </source>
</evidence>
<evidence type="ECO:0000256" key="4">
    <source>
        <dbReference type="ARBA" id="ARBA00022692"/>
    </source>
</evidence>
<feature type="transmembrane region" description="Helical" evidence="8">
    <location>
        <begin position="331"/>
        <end position="352"/>
    </location>
</feature>
<keyword evidence="5 8" id="KW-1133">Transmembrane helix</keyword>
<evidence type="ECO:0000259" key="9">
    <source>
        <dbReference type="PROSITE" id="PS50850"/>
    </source>
</evidence>
<keyword evidence="4 8" id="KW-0812">Transmembrane</keyword>
<keyword evidence="6 8" id="KW-0472">Membrane</keyword>
<dbReference type="InterPro" id="IPR050360">
    <property type="entry name" value="MFS_Sugar_Transporters"/>
</dbReference>
<feature type="transmembrane region" description="Helical" evidence="8">
    <location>
        <begin position="395"/>
        <end position="414"/>
    </location>
</feature>
<evidence type="ECO:0000256" key="8">
    <source>
        <dbReference type="SAM" id="Phobius"/>
    </source>
</evidence>
<feature type="transmembrane region" description="Helical" evidence="8">
    <location>
        <begin position="364"/>
        <end position="383"/>
    </location>
</feature>
<name>A0ABR4IEQ8_9EURO</name>
<feature type="transmembrane region" description="Helical" evidence="8">
    <location>
        <begin position="107"/>
        <end position="128"/>
    </location>
</feature>
<dbReference type="Gene3D" id="1.20.1250.20">
    <property type="entry name" value="MFS general substrate transporter like domains"/>
    <property type="match status" value="1"/>
</dbReference>
<feature type="transmembrane region" description="Helical" evidence="8">
    <location>
        <begin position="49"/>
        <end position="71"/>
    </location>
</feature>
<sequence>MSNMKGRSLQLAITISSGSAYLLFGYDQGVLGGLVSEPSFLSAMGNPSSFYLGIIVALFNIGCLGGCLIAGLWGNYLGRKRTIVWGCLTMIVGGIIQASSYGSGQLIAGRIVSGIGNGLNTSTVPVYVSETSRSAVRGRSLAIQMSIVIFGTVVAYWLDFGMIRTQTGEVVWRFPLAFQDVFALITVVTMPLLPESPRWLYSKGRKDEAVDSLTRLMDLPDDHGDITVIVAEMEQAVALEQSDSRLTVKSLFFDKTDMKNGRRLVLCFMLQLFQQFTGINVIAFYVTIVLETNVGLSREMSSLVAGFIQIAFWAGTFPPIALMDRLGRRKVLMLGSTMLCIAMVLFTVGVALETPPSSRLALGMLIIYEISFGMSWNSVPWLYAPEITPLNLRHLGAAVGCFSEWLWTFIIALMTPAAIENTGWRIYLLFCFMIALSVPFVYFFLPETSGKSLEEIDYIFVKDRAPVPNMFSTANSSCVDMQLKLEGESNMVENVDV</sequence>
<feature type="transmembrane region" description="Helical" evidence="8">
    <location>
        <begin position="170"/>
        <end position="193"/>
    </location>
</feature>
<feature type="transmembrane region" description="Helical" evidence="8">
    <location>
        <begin position="264"/>
        <end position="288"/>
    </location>
</feature>
<dbReference type="PROSITE" id="PS00217">
    <property type="entry name" value="SUGAR_TRANSPORT_2"/>
    <property type="match status" value="1"/>
</dbReference>
<keyword evidence="11" id="KW-1185">Reference proteome</keyword>
<dbReference type="PANTHER" id="PTHR48022">
    <property type="entry name" value="PLASTIDIC GLUCOSE TRANSPORTER 4"/>
    <property type="match status" value="1"/>
</dbReference>
<dbReference type="InterPro" id="IPR020846">
    <property type="entry name" value="MFS_dom"/>
</dbReference>
<evidence type="ECO:0000256" key="2">
    <source>
        <dbReference type="ARBA" id="ARBA00010992"/>
    </source>
</evidence>
<dbReference type="InterPro" id="IPR003663">
    <property type="entry name" value="Sugar/inositol_transpt"/>
</dbReference>
<gene>
    <name evidence="10" type="ORF">BDW59DRAFT_161097</name>
</gene>
<feature type="transmembrane region" description="Helical" evidence="8">
    <location>
        <begin position="300"/>
        <end position="322"/>
    </location>
</feature>
<feature type="transmembrane region" description="Helical" evidence="8">
    <location>
        <begin position="426"/>
        <end position="445"/>
    </location>
</feature>
<dbReference type="PANTHER" id="PTHR48022:SF28">
    <property type="entry name" value="MAJOR FACILITATOR SUPERFAMILY (MFS) PROFILE DOMAIN-CONTAINING PROTEIN-RELATED"/>
    <property type="match status" value="1"/>
</dbReference>
<dbReference type="EMBL" id="JBFXLS010000031">
    <property type="protein sequence ID" value="KAL2826260.1"/>
    <property type="molecule type" value="Genomic_DNA"/>
</dbReference>
<dbReference type="InterPro" id="IPR036259">
    <property type="entry name" value="MFS_trans_sf"/>
</dbReference>
<feature type="domain" description="Major facilitator superfamily (MFS) profile" evidence="9">
    <location>
        <begin position="13"/>
        <end position="449"/>
    </location>
</feature>
<accession>A0ABR4IEQ8</accession>
<keyword evidence="3 7" id="KW-0813">Transport</keyword>
<comment type="subcellular location">
    <subcellularLocation>
        <location evidence="1">Membrane</location>
        <topology evidence="1">Multi-pass membrane protein</topology>
    </subcellularLocation>
</comment>
<evidence type="ECO:0000256" key="1">
    <source>
        <dbReference type="ARBA" id="ARBA00004141"/>
    </source>
</evidence>
<dbReference type="NCBIfam" id="TIGR00879">
    <property type="entry name" value="SP"/>
    <property type="match status" value="1"/>
</dbReference>
<reference evidence="10 11" key="1">
    <citation type="submission" date="2024-07" db="EMBL/GenBank/DDBJ databases">
        <title>Section-level genome sequencing and comparative genomics of Aspergillus sections Usti and Cavernicolus.</title>
        <authorList>
            <consortium name="Lawrence Berkeley National Laboratory"/>
            <person name="Nybo J.L."/>
            <person name="Vesth T.C."/>
            <person name="Theobald S."/>
            <person name="Frisvad J.C."/>
            <person name="Larsen T.O."/>
            <person name="Kjaerboelling I."/>
            <person name="Rothschild-Mancinelli K."/>
            <person name="Lyhne E.K."/>
            <person name="Kogle M.E."/>
            <person name="Barry K."/>
            <person name="Clum A."/>
            <person name="Na H."/>
            <person name="Ledsgaard L."/>
            <person name="Lin J."/>
            <person name="Lipzen A."/>
            <person name="Kuo A."/>
            <person name="Riley R."/>
            <person name="Mondo S."/>
            <person name="LaButti K."/>
            <person name="Haridas S."/>
            <person name="Pangalinan J."/>
            <person name="Salamov A.A."/>
            <person name="Simmons B.A."/>
            <person name="Magnuson J.K."/>
            <person name="Chen J."/>
            <person name="Drula E."/>
            <person name="Henrissat B."/>
            <person name="Wiebenga A."/>
            <person name="Lubbers R.J."/>
            <person name="Gomes A.C."/>
            <person name="Makela M.R."/>
            <person name="Stajich J."/>
            <person name="Grigoriev I.V."/>
            <person name="Mortensen U.H."/>
            <person name="De vries R.P."/>
            <person name="Baker S.E."/>
            <person name="Andersen M.R."/>
        </authorList>
    </citation>
    <scope>NUCLEOTIDE SEQUENCE [LARGE SCALE GENOMIC DNA]</scope>
    <source>
        <strain evidence="10 11">CBS 600.67</strain>
    </source>
</reference>
<dbReference type="InterPro" id="IPR005829">
    <property type="entry name" value="Sugar_transporter_CS"/>
</dbReference>
<protein>
    <submittedName>
        <fullName evidence="10">General substrate transporter</fullName>
    </submittedName>
</protein>
<dbReference type="PRINTS" id="PR00171">
    <property type="entry name" value="SUGRTRNSPORT"/>
</dbReference>
<evidence type="ECO:0000256" key="3">
    <source>
        <dbReference type="ARBA" id="ARBA00022448"/>
    </source>
</evidence>
<evidence type="ECO:0000313" key="10">
    <source>
        <dbReference type="EMBL" id="KAL2826260.1"/>
    </source>
</evidence>
<evidence type="ECO:0000313" key="11">
    <source>
        <dbReference type="Proteomes" id="UP001610335"/>
    </source>
</evidence>
<feature type="transmembrane region" description="Helical" evidence="8">
    <location>
        <begin position="140"/>
        <end position="158"/>
    </location>
</feature>
<comment type="caution">
    <text evidence="10">The sequence shown here is derived from an EMBL/GenBank/DDBJ whole genome shotgun (WGS) entry which is preliminary data.</text>
</comment>